<keyword evidence="7" id="KW-0684">Rhamnose metabolism</keyword>
<keyword evidence="11" id="KW-1185">Reference proteome</keyword>
<evidence type="ECO:0000313" key="10">
    <source>
        <dbReference type="EMBL" id="AIY83526.1"/>
    </source>
</evidence>
<evidence type="ECO:0000256" key="4">
    <source>
        <dbReference type="ARBA" id="ARBA00022777"/>
    </source>
</evidence>
<dbReference type="GO" id="GO:0004370">
    <property type="term" value="F:glycerol kinase activity"/>
    <property type="evidence" value="ECO:0007669"/>
    <property type="project" value="TreeGrafter"/>
</dbReference>
<evidence type="ECO:0000313" key="11">
    <source>
        <dbReference type="Proteomes" id="UP000030635"/>
    </source>
</evidence>
<evidence type="ECO:0000256" key="1">
    <source>
        <dbReference type="ARBA" id="ARBA00009156"/>
    </source>
</evidence>
<dbReference type="CDD" id="cd07771">
    <property type="entry name" value="ASKHA_NBD_FGGY_RhaB-like"/>
    <property type="match status" value="1"/>
</dbReference>
<dbReference type="Pfam" id="PF02782">
    <property type="entry name" value="FGGY_C"/>
    <property type="match status" value="1"/>
</dbReference>
<dbReference type="HOGENOM" id="CLU_039395_0_1_9"/>
<dbReference type="Proteomes" id="UP000030635">
    <property type="component" value="Chromosome"/>
</dbReference>
<evidence type="ECO:0000256" key="3">
    <source>
        <dbReference type="ARBA" id="ARBA00022741"/>
    </source>
</evidence>
<evidence type="ECO:0000256" key="5">
    <source>
        <dbReference type="ARBA" id="ARBA00022840"/>
    </source>
</evidence>
<evidence type="ECO:0008006" key="12">
    <source>
        <dbReference type="Google" id="ProtNLM"/>
    </source>
</evidence>
<accession>A0A0A7FXF2</accession>
<dbReference type="Gene3D" id="3.30.420.40">
    <property type="match status" value="2"/>
</dbReference>
<dbReference type="PANTHER" id="PTHR10196:SF93">
    <property type="entry name" value="L-RHAMNULOKINASE"/>
    <property type="match status" value="1"/>
</dbReference>
<dbReference type="GO" id="GO:0006071">
    <property type="term" value="P:glycerol metabolic process"/>
    <property type="evidence" value="ECO:0007669"/>
    <property type="project" value="TreeGrafter"/>
</dbReference>
<dbReference type="GO" id="GO:0005524">
    <property type="term" value="F:ATP binding"/>
    <property type="evidence" value="ECO:0007669"/>
    <property type="project" value="UniProtKB-KW"/>
</dbReference>
<dbReference type="eggNOG" id="COG1070">
    <property type="taxonomic scope" value="Bacteria"/>
</dbReference>
<dbReference type="InterPro" id="IPR018485">
    <property type="entry name" value="FGGY_C"/>
</dbReference>
<dbReference type="OrthoDB" id="9761504at2"/>
<dbReference type="GO" id="GO:0005829">
    <property type="term" value="C:cytosol"/>
    <property type="evidence" value="ECO:0007669"/>
    <property type="project" value="TreeGrafter"/>
</dbReference>
<keyword evidence="2" id="KW-0808">Transferase</keyword>
<dbReference type="STRING" id="1561.NPD11_2704"/>
<dbReference type="KEGG" id="cbv:U729_290"/>
<keyword evidence="5" id="KW-0067">ATP-binding</keyword>
<feature type="domain" description="Carbohydrate kinase FGGY C-terminal" evidence="9">
    <location>
        <begin position="261"/>
        <end position="450"/>
    </location>
</feature>
<dbReference type="EMBL" id="CP006905">
    <property type="protein sequence ID" value="AIY83526.1"/>
    <property type="molecule type" value="Genomic_DNA"/>
</dbReference>
<keyword evidence="4" id="KW-0418">Kinase</keyword>
<protein>
    <recommendedName>
        <fullName evidence="12">Rhamnulokinase</fullName>
    </recommendedName>
</protein>
<keyword evidence="3" id="KW-0547">Nucleotide-binding</keyword>
<reference evidence="10 11" key="1">
    <citation type="journal article" date="2015" name="Infect. Genet. Evol.">
        <title>Genomic sequences of six botulinum neurotoxin-producing strains representing three clostridial species illustrate the mobility and diversity of botulinum neurotoxin genes.</title>
        <authorList>
            <person name="Smith T.J."/>
            <person name="Hill K.K."/>
            <person name="Xie G."/>
            <person name="Foley B.T."/>
            <person name="Williamson C.H."/>
            <person name="Foster J.T."/>
            <person name="Johnson S.L."/>
            <person name="Chertkov O."/>
            <person name="Teshima H."/>
            <person name="Gibbons H.S."/>
            <person name="Johnsky L.A."/>
            <person name="Karavis M.A."/>
            <person name="Smith L.A."/>
        </authorList>
    </citation>
    <scope>NUCLEOTIDE SEQUENCE [LARGE SCALE GENOMIC DNA]</scope>
    <source>
        <strain evidence="10">Sullivan</strain>
    </source>
</reference>
<evidence type="ECO:0000256" key="7">
    <source>
        <dbReference type="ARBA" id="ARBA00023308"/>
    </source>
</evidence>
<comment type="similarity">
    <text evidence="1">Belongs to the FGGY kinase family.</text>
</comment>
<dbReference type="PANTHER" id="PTHR10196">
    <property type="entry name" value="SUGAR KINASE"/>
    <property type="match status" value="1"/>
</dbReference>
<name>A0A0A7FXF2_9CLOT</name>
<gene>
    <name evidence="10" type="ORF">U729_290</name>
</gene>
<dbReference type="InterPro" id="IPR018484">
    <property type="entry name" value="FGGY_N"/>
</dbReference>
<dbReference type="RefSeq" id="WP_039311100.1">
    <property type="nucleotide sequence ID" value="NZ_CP006905.1"/>
</dbReference>
<dbReference type="PIRSF" id="PIRSF000538">
    <property type="entry name" value="GlpK"/>
    <property type="match status" value="1"/>
</dbReference>
<keyword evidence="6" id="KW-1015">Disulfide bond</keyword>
<evidence type="ECO:0000256" key="6">
    <source>
        <dbReference type="ARBA" id="ARBA00023157"/>
    </source>
</evidence>
<organism evidence="10 11">
    <name type="scientific">Clostridium baratii str. Sullivan</name>
    <dbReference type="NCBI Taxonomy" id="1415775"/>
    <lineage>
        <taxon>Bacteria</taxon>
        <taxon>Bacillati</taxon>
        <taxon>Bacillota</taxon>
        <taxon>Clostridia</taxon>
        <taxon>Eubacteriales</taxon>
        <taxon>Clostridiaceae</taxon>
        <taxon>Clostridium</taxon>
    </lineage>
</organism>
<proteinExistence type="inferred from homology"/>
<dbReference type="GO" id="GO:0008993">
    <property type="term" value="F:rhamnulokinase activity"/>
    <property type="evidence" value="ECO:0007669"/>
    <property type="project" value="InterPro"/>
</dbReference>
<dbReference type="SUPFAM" id="SSF53067">
    <property type="entry name" value="Actin-like ATPase domain"/>
    <property type="match status" value="2"/>
</dbReference>
<dbReference type="InterPro" id="IPR000577">
    <property type="entry name" value="Carb_kinase_FGGY"/>
</dbReference>
<feature type="domain" description="Carbohydrate kinase FGGY N-terminal" evidence="8">
    <location>
        <begin position="10"/>
        <end position="249"/>
    </location>
</feature>
<sequence>MENKNLKSKVLAFDFGGSSGRAMLGSFDGNQINIKEIHRFSNDPVFINGTMYWDVLRLFFEIKQSLIKAKQFGEIDSIGIDTWGVDFALLDKDGQLIENPVHYRDERTFGMIEKSFENISKDEFYSITGNQFMEINTVFQLLALKEKRSHLLERADVMLLMPDLFNYLLTGKMVTENSIASTTQLFDAKKRNWSDKVINALGFPRKIFTEIVPSGTLIGDISKEICEELKIEKCKVIAVAGHDTQSALVSVPTTEKDFVFLSCGTWSLLGTELDDPIINEKSNKYNITNEGGYENKASFLKNIIGLWLIQESKRQWEREGKEYNFSTLEEMARESKPFKCFIDPDDPIFVQAGDIPSRIREYCLKSNQEVPKSDGEVVRCINESLAMKYRYSLEEIKDCTNKNYEVIYMLGGGTQSKLLCQMTASACNTKVSSGPIEATVYGNIAIQLMATEKIDNLYKAREIIKNSNDMSYYEPKNYEVWDSEYERFKNVIKSREVIKC</sequence>
<evidence type="ECO:0000259" key="9">
    <source>
        <dbReference type="Pfam" id="PF02782"/>
    </source>
</evidence>
<evidence type="ECO:0000256" key="2">
    <source>
        <dbReference type="ARBA" id="ARBA00022679"/>
    </source>
</evidence>
<dbReference type="Pfam" id="PF00370">
    <property type="entry name" value="FGGY_N"/>
    <property type="match status" value="1"/>
</dbReference>
<dbReference type="InterPro" id="IPR043129">
    <property type="entry name" value="ATPase_NBD"/>
</dbReference>
<dbReference type="InterPro" id="IPR013449">
    <property type="entry name" value="Rhamnulokinase"/>
</dbReference>
<evidence type="ECO:0000259" key="8">
    <source>
        <dbReference type="Pfam" id="PF00370"/>
    </source>
</evidence>
<dbReference type="GO" id="GO:0019301">
    <property type="term" value="P:rhamnose catabolic process"/>
    <property type="evidence" value="ECO:0007669"/>
    <property type="project" value="InterPro"/>
</dbReference>
<dbReference type="AlphaFoldDB" id="A0A0A7FXF2"/>